<dbReference type="SFLD" id="SFLDS00019">
    <property type="entry name" value="Glutathione_Transferase_(cytos"/>
    <property type="match status" value="1"/>
</dbReference>
<dbReference type="SFLD" id="SFLDG00358">
    <property type="entry name" value="Main_(cytGST)"/>
    <property type="match status" value="1"/>
</dbReference>
<dbReference type="EMBL" id="CP042807">
    <property type="protein sequence ID" value="QEE24230.1"/>
    <property type="molecule type" value="Genomic_DNA"/>
</dbReference>
<dbReference type="Proteomes" id="UP000321807">
    <property type="component" value="Chromosome"/>
</dbReference>
<dbReference type="PANTHER" id="PTHR44051">
    <property type="entry name" value="GLUTATHIONE S-TRANSFERASE-RELATED"/>
    <property type="match status" value="1"/>
</dbReference>
<evidence type="ECO:0000259" key="2">
    <source>
        <dbReference type="PROSITE" id="PS50404"/>
    </source>
</evidence>
<reference evidence="4 5" key="1">
    <citation type="submission" date="2019-08" db="EMBL/GenBank/DDBJ databases">
        <title>Complete genome sequence of Rhodanobacter glycinis strain T01E-68 isolated from tomato root.</title>
        <authorList>
            <person name="Weon H.-Y."/>
            <person name="Lee S.A."/>
        </authorList>
    </citation>
    <scope>NUCLEOTIDE SEQUENCE [LARGE SCALE GENOMIC DNA]</scope>
    <source>
        <strain evidence="4 5">T01E-68</strain>
    </source>
</reference>
<dbReference type="Pfam" id="PF02798">
    <property type="entry name" value="GST_N"/>
    <property type="match status" value="1"/>
</dbReference>
<dbReference type="InterPro" id="IPR004046">
    <property type="entry name" value="GST_C"/>
</dbReference>
<dbReference type="InterPro" id="IPR010987">
    <property type="entry name" value="Glutathione-S-Trfase_C-like"/>
</dbReference>
<dbReference type="SUPFAM" id="SSF47616">
    <property type="entry name" value="GST C-terminal domain-like"/>
    <property type="match status" value="1"/>
</dbReference>
<dbReference type="KEGG" id="rgl:CS053_06740"/>
<evidence type="ECO:0000313" key="5">
    <source>
        <dbReference type="Proteomes" id="UP000321807"/>
    </source>
</evidence>
<keyword evidence="4" id="KW-0808">Transferase</keyword>
<dbReference type="SUPFAM" id="SSF52833">
    <property type="entry name" value="Thioredoxin-like"/>
    <property type="match status" value="1"/>
</dbReference>
<dbReference type="InterPro" id="IPR004045">
    <property type="entry name" value="Glutathione_S-Trfase_N"/>
</dbReference>
<organism evidence="4 5">
    <name type="scientific">Rhodanobacter glycinis</name>
    <dbReference type="NCBI Taxonomy" id="582702"/>
    <lineage>
        <taxon>Bacteria</taxon>
        <taxon>Pseudomonadati</taxon>
        <taxon>Pseudomonadota</taxon>
        <taxon>Gammaproteobacteria</taxon>
        <taxon>Lysobacterales</taxon>
        <taxon>Rhodanobacteraceae</taxon>
        <taxon>Rhodanobacter</taxon>
    </lineage>
</organism>
<evidence type="ECO:0000259" key="3">
    <source>
        <dbReference type="PROSITE" id="PS50405"/>
    </source>
</evidence>
<name>A0A5B9E152_9GAMM</name>
<comment type="similarity">
    <text evidence="1">Belongs to the GST superfamily.</text>
</comment>
<dbReference type="AlphaFoldDB" id="A0A5B9E152"/>
<evidence type="ECO:0000256" key="1">
    <source>
        <dbReference type="RuleBase" id="RU003494"/>
    </source>
</evidence>
<dbReference type="InterPro" id="IPR040079">
    <property type="entry name" value="Glutathione_S-Trfase"/>
</dbReference>
<dbReference type="InterPro" id="IPR036282">
    <property type="entry name" value="Glutathione-S-Trfase_C_sf"/>
</dbReference>
<feature type="domain" description="GST N-terminal" evidence="2">
    <location>
        <begin position="1"/>
        <end position="79"/>
    </location>
</feature>
<proteinExistence type="inferred from homology"/>
<feature type="domain" description="GST C-terminal" evidence="3">
    <location>
        <begin position="82"/>
        <end position="207"/>
    </location>
</feature>
<dbReference type="Gene3D" id="3.40.30.10">
    <property type="entry name" value="Glutaredoxin"/>
    <property type="match status" value="1"/>
</dbReference>
<accession>A0A5B9E152</accession>
<dbReference type="Gene3D" id="1.20.1050.10">
    <property type="match status" value="1"/>
</dbReference>
<sequence length="207" mass="23882">MKLYWSDVLSPRKACAVAKYLQSPVEYAYLDLGRGEHKTPDYLALNPNGKVPTLVDGSLVLWEADAIMCHLAARSDSELWPQDGRQIEVIRWLSWNTQHFTRHGGTLYFEYIIRARFGMGAPDPNEVEQATTEWRRFAKVLDQHLRDRRWLVGDTLTVADFAVAVTLPYAEHAHIPLAEFPAIERWHERLNELDAWREPFPELVAAD</sequence>
<dbReference type="PANTHER" id="PTHR44051:SF8">
    <property type="entry name" value="GLUTATHIONE S-TRANSFERASE GSTA"/>
    <property type="match status" value="1"/>
</dbReference>
<gene>
    <name evidence="4" type="ORF">CS053_06740</name>
</gene>
<dbReference type="Pfam" id="PF00043">
    <property type="entry name" value="GST_C"/>
    <property type="match status" value="1"/>
</dbReference>
<dbReference type="PROSITE" id="PS50404">
    <property type="entry name" value="GST_NTER"/>
    <property type="match status" value="1"/>
</dbReference>
<dbReference type="GO" id="GO:0016740">
    <property type="term" value="F:transferase activity"/>
    <property type="evidence" value="ECO:0007669"/>
    <property type="project" value="UniProtKB-KW"/>
</dbReference>
<dbReference type="PROSITE" id="PS50405">
    <property type="entry name" value="GST_CTER"/>
    <property type="match status" value="1"/>
</dbReference>
<dbReference type="RefSeq" id="WP_147626865.1">
    <property type="nucleotide sequence ID" value="NZ_CP042807.1"/>
</dbReference>
<protein>
    <submittedName>
        <fullName evidence="4">Glutathione S-transferase family protein</fullName>
    </submittedName>
</protein>
<evidence type="ECO:0000313" key="4">
    <source>
        <dbReference type="EMBL" id="QEE24230.1"/>
    </source>
</evidence>
<dbReference type="InterPro" id="IPR036249">
    <property type="entry name" value="Thioredoxin-like_sf"/>
</dbReference>